<dbReference type="KEGG" id="crd:CRES_0398"/>
<sequence>MSGENKAPVNNSGLNPEDYKYYSPRDVDNDGRDDVIDVQTRDGQTQTHHLDDQGEIVLTEIDTDGDGILETTVKALDEKTNLVQQDKDKDGEMDTAKVVDTKSGATIQQDTLENGKVTETRIDSDGDGKTDTQLIDSDHDGAFDTAIVDSDQDGVPNSAYIDTDGDGSFDIAKTDADNGDGILETEVTAGEVGGSLGEMSNFTDHIHYRAGDTSGDPSTQGDTPQEDALPDDPASDPSTMHDSDGY</sequence>
<evidence type="ECO:0000313" key="3">
    <source>
        <dbReference type="Proteomes" id="UP000000492"/>
    </source>
</evidence>
<dbReference type="RefSeq" id="WP_013887787.1">
    <property type="nucleotide sequence ID" value="NC_015673.1"/>
</dbReference>
<dbReference type="eggNOG" id="ENOG5031PV6">
    <property type="taxonomic scope" value="Bacteria"/>
</dbReference>
<proteinExistence type="predicted"/>
<dbReference type="OrthoDB" id="4762063at2"/>
<dbReference type="AlphaFoldDB" id="F8DXW4"/>
<dbReference type="Proteomes" id="UP000000492">
    <property type="component" value="Chromosome"/>
</dbReference>
<evidence type="ECO:0000256" key="1">
    <source>
        <dbReference type="SAM" id="MobiDB-lite"/>
    </source>
</evidence>
<protein>
    <submittedName>
        <fullName evidence="2">Uncharacterized protein</fullName>
    </submittedName>
</protein>
<organism evidence="2 3">
    <name type="scientific">Corynebacterium resistens (strain DSM 45100 / JCM 12819 / GTC 2026 / SICGH 158)</name>
    <dbReference type="NCBI Taxonomy" id="662755"/>
    <lineage>
        <taxon>Bacteria</taxon>
        <taxon>Bacillati</taxon>
        <taxon>Actinomycetota</taxon>
        <taxon>Actinomycetes</taxon>
        <taxon>Mycobacteriales</taxon>
        <taxon>Corynebacteriaceae</taxon>
        <taxon>Corynebacterium</taxon>
    </lineage>
</organism>
<dbReference type="STRING" id="662755.CRES_0398"/>
<dbReference type="EMBL" id="CP002857">
    <property type="protein sequence ID" value="AEI08761.1"/>
    <property type="molecule type" value="Genomic_DNA"/>
</dbReference>
<evidence type="ECO:0000313" key="2">
    <source>
        <dbReference type="EMBL" id="AEI08761.1"/>
    </source>
</evidence>
<dbReference type="HOGENOM" id="CLU_1127601_0_0_11"/>
<feature type="region of interest" description="Disordered" evidence="1">
    <location>
        <begin position="189"/>
        <end position="246"/>
    </location>
</feature>
<accession>F8DXW4</accession>
<name>F8DXW4_CORRG</name>
<feature type="compositionally biased region" description="Basic and acidic residues" evidence="1">
    <location>
        <begin position="17"/>
        <end position="35"/>
    </location>
</feature>
<keyword evidence="3" id="KW-1185">Reference proteome</keyword>
<feature type="region of interest" description="Disordered" evidence="1">
    <location>
        <begin position="1"/>
        <end position="35"/>
    </location>
</feature>
<gene>
    <name evidence="2" type="ordered locus">CRES_0398</name>
</gene>
<reference evidence="2 3" key="1">
    <citation type="journal article" date="2012" name="BMC Genomics">
        <title>Complete genome sequence, lifestyle, and multi-drug resistance of the human pathogen Corynebacterium resistens DSM 45100 isolated from blood samples of a leukemia patient.</title>
        <authorList>
            <person name="Schroder J."/>
            <person name="Maus I."/>
            <person name="Meyer K."/>
            <person name="Wordemann S."/>
            <person name="Blom J."/>
            <person name="Jaenicke S."/>
            <person name="Schneider J."/>
            <person name="Trost E."/>
            <person name="Tauch A."/>
        </authorList>
    </citation>
    <scope>NUCLEOTIDE SEQUENCE [LARGE SCALE GENOMIC DNA]</scope>
    <source>
        <strain evidence="3">DSM 45100 / JCM 12819 / CCUG 50093 / GTC 2026 / SICGH 158</strain>
    </source>
</reference>
<feature type="compositionally biased region" description="Acidic residues" evidence="1">
    <location>
        <begin position="224"/>
        <end position="234"/>
    </location>
</feature>